<gene>
    <name evidence="2" type="ORF">DM02DRAFT_437979</name>
</gene>
<accession>A0A2V1DPW3</accession>
<feature type="transmembrane region" description="Helical" evidence="1">
    <location>
        <begin position="41"/>
        <end position="62"/>
    </location>
</feature>
<keyword evidence="1" id="KW-0472">Membrane</keyword>
<keyword evidence="1" id="KW-1133">Transmembrane helix</keyword>
<evidence type="ECO:0000313" key="2">
    <source>
        <dbReference type="EMBL" id="PVH99224.1"/>
    </source>
</evidence>
<evidence type="ECO:0000256" key="1">
    <source>
        <dbReference type="SAM" id="Phobius"/>
    </source>
</evidence>
<sequence length="129" mass="14482">MKRIYKYTERLVCLCVFSANMRVYKTARKRRQYSQGLSSSFQVSIATQLSLCIISTVLIAMLPSDLIRHASHDDDLITNCPPRLIQLFSITTPGINVCRAYQYGEDGENIPSRAGEGGLGFSICCYEEC</sequence>
<proteinExistence type="predicted"/>
<dbReference type="AlphaFoldDB" id="A0A2V1DPW3"/>
<reference evidence="2 3" key="1">
    <citation type="journal article" date="2018" name="Sci. Rep.">
        <title>Comparative genomics provides insights into the lifestyle and reveals functional heterogeneity of dark septate endophytic fungi.</title>
        <authorList>
            <person name="Knapp D.G."/>
            <person name="Nemeth J.B."/>
            <person name="Barry K."/>
            <person name="Hainaut M."/>
            <person name="Henrissat B."/>
            <person name="Johnson J."/>
            <person name="Kuo A."/>
            <person name="Lim J.H.P."/>
            <person name="Lipzen A."/>
            <person name="Nolan M."/>
            <person name="Ohm R.A."/>
            <person name="Tamas L."/>
            <person name="Grigoriev I.V."/>
            <person name="Spatafora J.W."/>
            <person name="Nagy L.G."/>
            <person name="Kovacs G.M."/>
        </authorList>
    </citation>
    <scope>NUCLEOTIDE SEQUENCE [LARGE SCALE GENOMIC DNA]</scope>
    <source>
        <strain evidence="2 3">DSE2036</strain>
    </source>
</reference>
<dbReference type="EMBL" id="KZ805396">
    <property type="protein sequence ID" value="PVH99224.1"/>
    <property type="molecule type" value="Genomic_DNA"/>
</dbReference>
<keyword evidence="1" id="KW-0812">Transmembrane</keyword>
<protein>
    <submittedName>
        <fullName evidence="2">Uncharacterized protein</fullName>
    </submittedName>
</protein>
<dbReference type="Proteomes" id="UP000244855">
    <property type="component" value="Unassembled WGS sequence"/>
</dbReference>
<evidence type="ECO:0000313" key="3">
    <source>
        <dbReference type="Proteomes" id="UP000244855"/>
    </source>
</evidence>
<keyword evidence="3" id="KW-1185">Reference proteome</keyword>
<name>A0A2V1DPW3_9PLEO</name>
<organism evidence="2 3">
    <name type="scientific">Periconia macrospinosa</name>
    <dbReference type="NCBI Taxonomy" id="97972"/>
    <lineage>
        <taxon>Eukaryota</taxon>
        <taxon>Fungi</taxon>
        <taxon>Dikarya</taxon>
        <taxon>Ascomycota</taxon>
        <taxon>Pezizomycotina</taxon>
        <taxon>Dothideomycetes</taxon>
        <taxon>Pleosporomycetidae</taxon>
        <taxon>Pleosporales</taxon>
        <taxon>Massarineae</taxon>
        <taxon>Periconiaceae</taxon>
        <taxon>Periconia</taxon>
    </lineage>
</organism>